<sequence>MAMPPIQRGFVWKPKQIQDLWDSLLRGMPIGSVLLKESQAGEKSTGLAPVDRHVEENTKPGFHLLDGQQRTLAMLLGFPSSLNALHKLWIDFSEPGKNGSLFQFRVTTESQPFGFNPDGSRLSLAERSKARACCMNEDEAKVNKTNWEIFNDEATRPWKAGEKGQEYIFEVKNLWQWMESKGGAISMWQVIGKCQAQDSELKFDAETHITDQGILHCIE</sequence>
<gene>
    <name evidence="2" type="ORF">CARN7_2739</name>
</gene>
<protein>
    <recommendedName>
        <fullName evidence="1">GmrSD restriction endonucleases N-terminal domain-containing protein</fullName>
    </recommendedName>
</protein>
<evidence type="ECO:0000259" key="1">
    <source>
        <dbReference type="Pfam" id="PF03235"/>
    </source>
</evidence>
<feature type="domain" description="GmrSD restriction endonucleases N-terminal" evidence="1">
    <location>
        <begin position="3"/>
        <end position="106"/>
    </location>
</feature>
<dbReference type="Pfam" id="PF03235">
    <property type="entry name" value="GmrSD_N"/>
    <property type="match status" value="1"/>
</dbReference>
<reference evidence="2" key="1">
    <citation type="submission" date="2009-10" db="EMBL/GenBank/DDBJ databases">
        <title>Diversity of trophic interactions inside an arsenic-rich microbial ecosystem.</title>
        <authorList>
            <person name="Bertin P.N."/>
            <person name="Heinrich-Salmeron A."/>
            <person name="Pelletier E."/>
            <person name="Goulhen-Chollet F."/>
            <person name="Arsene-Ploetze F."/>
            <person name="Gallien S."/>
            <person name="Calteau A."/>
            <person name="Vallenet D."/>
            <person name="Casiot C."/>
            <person name="Chane-Woon-Ming B."/>
            <person name="Giloteaux L."/>
            <person name="Barakat M."/>
            <person name="Bonnefoy V."/>
            <person name="Bruneel O."/>
            <person name="Chandler M."/>
            <person name="Cleiss J."/>
            <person name="Duran R."/>
            <person name="Elbaz-Poulichet F."/>
            <person name="Fonknechten N."/>
            <person name="Lauga B."/>
            <person name="Mornico D."/>
            <person name="Ortet P."/>
            <person name="Schaeffer C."/>
            <person name="Siguier P."/>
            <person name="Alexander Thil Smith A."/>
            <person name="Van Dorsselaer A."/>
            <person name="Weissenbach J."/>
            <person name="Medigue C."/>
            <person name="Le Paslier D."/>
        </authorList>
    </citation>
    <scope>NUCLEOTIDE SEQUENCE</scope>
</reference>
<accession>E6QXB4</accession>
<name>E6QXB4_9ZZZZ</name>
<proteinExistence type="predicted"/>
<dbReference type="InterPro" id="IPR004919">
    <property type="entry name" value="GmrSD_N"/>
</dbReference>
<organism evidence="2">
    <name type="scientific">mine drainage metagenome</name>
    <dbReference type="NCBI Taxonomy" id="410659"/>
    <lineage>
        <taxon>unclassified sequences</taxon>
        <taxon>metagenomes</taxon>
        <taxon>ecological metagenomes</taxon>
    </lineage>
</organism>
<dbReference type="AlphaFoldDB" id="E6QXB4"/>
<comment type="caution">
    <text evidence="2">The sequence shown here is derived from an EMBL/GenBank/DDBJ whole genome shotgun (WGS) entry which is preliminary data.</text>
</comment>
<evidence type="ECO:0000313" key="2">
    <source>
        <dbReference type="EMBL" id="CBI11888.1"/>
    </source>
</evidence>
<dbReference type="EMBL" id="CABR01000176">
    <property type="protein sequence ID" value="CBI11888.1"/>
    <property type="molecule type" value="Genomic_DNA"/>
</dbReference>